<sequence>MISTTVHIPPSNLAAIKCVHCAKVKEVSLARFKNVKHEITIKCSCGKKFIVKLNFRKYYRRPVNLFGQYTNPNAEIVTWAPVKILDLSMGGFKMKLEFLTEVLIGSILRVRFKLDGKKVVVIDKQVKVIFANENILGCEFLDLALEEKELGFYLLNL</sequence>
<evidence type="ECO:0000313" key="2">
    <source>
        <dbReference type="EMBL" id="SHO45322.1"/>
    </source>
</evidence>
<dbReference type="OrthoDB" id="5511523at2"/>
<dbReference type="EMBL" id="FRFE01000004">
    <property type="protein sequence ID" value="SHO45322.1"/>
    <property type="molecule type" value="Genomic_DNA"/>
</dbReference>
<dbReference type="Pfam" id="PF07238">
    <property type="entry name" value="PilZ"/>
    <property type="match status" value="1"/>
</dbReference>
<dbReference type="SUPFAM" id="SSF141371">
    <property type="entry name" value="PilZ domain-like"/>
    <property type="match status" value="1"/>
</dbReference>
<dbReference type="GO" id="GO:0035438">
    <property type="term" value="F:cyclic-di-GMP binding"/>
    <property type="evidence" value="ECO:0007669"/>
    <property type="project" value="InterPro"/>
</dbReference>
<gene>
    <name evidence="2" type="ORF">SAMN02745220_01040</name>
</gene>
<organism evidence="2 3">
    <name type="scientific">Desulfopila aestuarii DSM 18488</name>
    <dbReference type="NCBI Taxonomy" id="1121416"/>
    <lineage>
        <taxon>Bacteria</taxon>
        <taxon>Pseudomonadati</taxon>
        <taxon>Thermodesulfobacteriota</taxon>
        <taxon>Desulfobulbia</taxon>
        <taxon>Desulfobulbales</taxon>
        <taxon>Desulfocapsaceae</taxon>
        <taxon>Desulfopila</taxon>
    </lineage>
</organism>
<protein>
    <submittedName>
        <fullName evidence="2">PilZ domain-containing protein</fullName>
    </submittedName>
</protein>
<dbReference type="RefSeq" id="WP_073612391.1">
    <property type="nucleotide sequence ID" value="NZ_FRFE01000004.1"/>
</dbReference>
<name>A0A1M7Y0Z6_9BACT</name>
<evidence type="ECO:0000259" key="1">
    <source>
        <dbReference type="Pfam" id="PF07238"/>
    </source>
</evidence>
<feature type="domain" description="PilZ" evidence="1">
    <location>
        <begin position="56"/>
        <end position="149"/>
    </location>
</feature>
<accession>A0A1M7Y0Z6</accession>
<dbReference type="Gene3D" id="2.40.10.220">
    <property type="entry name" value="predicted glycosyltransferase like domains"/>
    <property type="match status" value="1"/>
</dbReference>
<dbReference type="AlphaFoldDB" id="A0A1M7Y0Z6"/>
<evidence type="ECO:0000313" key="3">
    <source>
        <dbReference type="Proteomes" id="UP000184603"/>
    </source>
</evidence>
<dbReference type="Proteomes" id="UP000184603">
    <property type="component" value="Unassembled WGS sequence"/>
</dbReference>
<dbReference type="InterPro" id="IPR009875">
    <property type="entry name" value="PilZ_domain"/>
</dbReference>
<proteinExistence type="predicted"/>
<keyword evidence="3" id="KW-1185">Reference proteome</keyword>
<reference evidence="2 3" key="1">
    <citation type="submission" date="2016-12" db="EMBL/GenBank/DDBJ databases">
        <authorList>
            <person name="Song W.-J."/>
            <person name="Kurnit D.M."/>
        </authorList>
    </citation>
    <scope>NUCLEOTIDE SEQUENCE [LARGE SCALE GENOMIC DNA]</scope>
    <source>
        <strain evidence="2 3">DSM 18488</strain>
    </source>
</reference>